<evidence type="ECO:0000313" key="1">
    <source>
        <dbReference type="EMBL" id="OGG08139.1"/>
    </source>
</evidence>
<organism evidence="1 2">
    <name type="scientific">Candidatus Gottesmanbacteria bacterium RIFCSPHIGHO2_01_FULL_40_15</name>
    <dbReference type="NCBI Taxonomy" id="1798376"/>
    <lineage>
        <taxon>Bacteria</taxon>
        <taxon>Candidatus Gottesmaniibacteriota</taxon>
    </lineage>
</organism>
<evidence type="ECO:0008006" key="3">
    <source>
        <dbReference type="Google" id="ProtNLM"/>
    </source>
</evidence>
<comment type="caution">
    <text evidence="1">The sequence shown here is derived from an EMBL/GenBank/DDBJ whole genome shotgun (WGS) entry which is preliminary data.</text>
</comment>
<protein>
    <recommendedName>
        <fullName evidence="3">Glutamyl-tRNA amidotransferase</fullName>
    </recommendedName>
</protein>
<accession>A0A1F5Z6R8</accession>
<dbReference type="InterPro" id="IPR023168">
    <property type="entry name" value="GatB_Yqey_C_2"/>
</dbReference>
<dbReference type="Proteomes" id="UP000177354">
    <property type="component" value="Unassembled WGS sequence"/>
</dbReference>
<gene>
    <name evidence="1" type="ORF">A2777_02010</name>
</gene>
<dbReference type="InterPro" id="IPR003789">
    <property type="entry name" value="Asn/Gln_tRNA_amidoTrase-B-like"/>
</dbReference>
<proteinExistence type="predicted"/>
<evidence type="ECO:0000313" key="2">
    <source>
        <dbReference type="Proteomes" id="UP000177354"/>
    </source>
</evidence>
<dbReference type="PANTHER" id="PTHR28055">
    <property type="entry name" value="ALTERED INHERITANCE OF MITOCHONDRIA PROTEIN 41, MITOCHONDRIAL"/>
    <property type="match status" value="1"/>
</dbReference>
<dbReference type="Pfam" id="PF09424">
    <property type="entry name" value="YqeY"/>
    <property type="match status" value="1"/>
</dbReference>
<dbReference type="InterPro" id="IPR019004">
    <property type="entry name" value="YqeY/Aim41"/>
</dbReference>
<dbReference type="AlphaFoldDB" id="A0A1F5Z6R8"/>
<dbReference type="GO" id="GO:0016884">
    <property type="term" value="F:carbon-nitrogen ligase activity, with glutamine as amido-N-donor"/>
    <property type="evidence" value="ECO:0007669"/>
    <property type="project" value="InterPro"/>
</dbReference>
<sequence>MLKDEIQKQMHSSLKKGESFKVNTLRYILSQIKYAEINKQADLNKEEAESLLAKEIKKRRESIELFRKGGRNELAEAEENEIKIISEYLPPQLTDEQLSVIIDRVIEKSGDVKNPGKIIGLTVKEVSAGADPANIARIVNDKLSKSPN</sequence>
<dbReference type="Gene3D" id="1.10.10.410">
    <property type="match status" value="1"/>
</dbReference>
<dbReference type="Gene3D" id="1.10.1510.10">
    <property type="entry name" value="Uncharacterised protein YqeY/AIM41 PF09424, N-terminal domain"/>
    <property type="match status" value="1"/>
</dbReference>
<dbReference type="EMBL" id="MFJF01000005">
    <property type="protein sequence ID" value="OGG08139.1"/>
    <property type="molecule type" value="Genomic_DNA"/>
</dbReference>
<dbReference type="PANTHER" id="PTHR28055:SF1">
    <property type="entry name" value="ALTERED INHERITANCE OF MITOCHONDRIA PROTEIN 41, MITOCHONDRIAL"/>
    <property type="match status" value="1"/>
</dbReference>
<name>A0A1F5Z6R8_9BACT</name>
<reference evidence="1 2" key="1">
    <citation type="journal article" date="2016" name="Nat. Commun.">
        <title>Thousands of microbial genomes shed light on interconnected biogeochemical processes in an aquifer system.</title>
        <authorList>
            <person name="Anantharaman K."/>
            <person name="Brown C.T."/>
            <person name="Hug L.A."/>
            <person name="Sharon I."/>
            <person name="Castelle C.J."/>
            <person name="Probst A.J."/>
            <person name="Thomas B.C."/>
            <person name="Singh A."/>
            <person name="Wilkins M.J."/>
            <person name="Karaoz U."/>
            <person name="Brodie E.L."/>
            <person name="Williams K.H."/>
            <person name="Hubbard S.S."/>
            <person name="Banfield J.F."/>
        </authorList>
    </citation>
    <scope>NUCLEOTIDE SEQUENCE [LARGE SCALE GENOMIC DNA]</scope>
</reference>
<dbReference type="SUPFAM" id="SSF89095">
    <property type="entry name" value="GatB/YqeY motif"/>
    <property type="match status" value="1"/>
</dbReference>
<dbReference type="InterPro" id="IPR042184">
    <property type="entry name" value="YqeY/Aim41_N"/>
</dbReference>